<keyword evidence="1" id="KW-1133">Transmembrane helix</keyword>
<reference evidence="2 3" key="1">
    <citation type="journal article" date="2021" name="Commun. Biol.">
        <title>The genome of Shorea leprosula (Dipterocarpaceae) highlights the ecological relevance of drought in aseasonal tropical rainforests.</title>
        <authorList>
            <person name="Ng K.K.S."/>
            <person name="Kobayashi M.J."/>
            <person name="Fawcett J.A."/>
            <person name="Hatakeyama M."/>
            <person name="Paape T."/>
            <person name="Ng C.H."/>
            <person name="Ang C.C."/>
            <person name="Tnah L.H."/>
            <person name="Lee C.T."/>
            <person name="Nishiyama T."/>
            <person name="Sese J."/>
            <person name="O'Brien M.J."/>
            <person name="Copetti D."/>
            <person name="Mohd Noor M.I."/>
            <person name="Ong R.C."/>
            <person name="Putra M."/>
            <person name="Sireger I.Z."/>
            <person name="Indrioko S."/>
            <person name="Kosugi Y."/>
            <person name="Izuno A."/>
            <person name="Isagi Y."/>
            <person name="Lee S.L."/>
            <person name="Shimizu K.K."/>
        </authorList>
    </citation>
    <scope>NUCLEOTIDE SEQUENCE [LARGE SCALE GENOMIC DNA]</scope>
    <source>
        <strain evidence="2">214</strain>
    </source>
</reference>
<dbReference type="Proteomes" id="UP001054252">
    <property type="component" value="Unassembled WGS sequence"/>
</dbReference>
<dbReference type="EMBL" id="BPVZ01000005">
    <property type="protein sequence ID" value="GKU92061.1"/>
    <property type="molecule type" value="Genomic_DNA"/>
</dbReference>
<feature type="transmembrane region" description="Helical" evidence="1">
    <location>
        <begin position="6"/>
        <end position="31"/>
    </location>
</feature>
<name>A0AAV5I335_9ROSI</name>
<protein>
    <recommendedName>
        <fullName evidence="4">Acid phosphatase</fullName>
    </recommendedName>
</protein>
<organism evidence="2 3">
    <name type="scientific">Rubroshorea leprosula</name>
    <dbReference type="NCBI Taxonomy" id="152421"/>
    <lineage>
        <taxon>Eukaryota</taxon>
        <taxon>Viridiplantae</taxon>
        <taxon>Streptophyta</taxon>
        <taxon>Embryophyta</taxon>
        <taxon>Tracheophyta</taxon>
        <taxon>Spermatophyta</taxon>
        <taxon>Magnoliopsida</taxon>
        <taxon>eudicotyledons</taxon>
        <taxon>Gunneridae</taxon>
        <taxon>Pentapetalae</taxon>
        <taxon>rosids</taxon>
        <taxon>malvids</taxon>
        <taxon>Malvales</taxon>
        <taxon>Dipterocarpaceae</taxon>
        <taxon>Rubroshorea</taxon>
    </lineage>
</organism>
<dbReference type="PANTHER" id="PTHR31284">
    <property type="entry name" value="ACID PHOSPHATASE-LIKE PROTEIN"/>
    <property type="match status" value="1"/>
</dbReference>
<evidence type="ECO:0000313" key="3">
    <source>
        <dbReference type="Proteomes" id="UP001054252"/>
    </source>
</evidence>
<evidence type="ECO:0008006" key="4">
    <source>
        <dbReference type="Google" id="ProtNLM"/>
    </source>
</evidence>
<dbReference type="AlphaFoldDB" id="A0AAV5I335"/>
<keyword evidence="1" id="KW-0472">Membrane</keyword>
<dbReference type="InterPro" id="IPR023214">
    <property type="entry name" value="HAD_sf"/>
</dbReference>
<dbReference type="InterPro" id="IPR005519">
    <property type="entry name" value="Acid_phosphat_B-like"/>
</dbReference>
<comment type="caution">
    <text evidence="2">The sequence shown here is derived from an EMBL/GenBank/DDBJ whole genome shotgun (WGS) entry which is preliminary data.</text>
</comment>
<keyword evidence="3" id="KW-1185">Reference proteome</keyword>
<evidence type="ECO:0000313" key="2">
    <source>
        <dbReference type="EMBL" id="GKU92061.1"/>
    </source>
</evidence>
<accession>A0AAV5I335</accession>
<dbReference type="Pfam" id="PF03767">
    <property type="entry name" value="Acid_phosphat_B"/>
    <property type="match status" value="1"/>
</dbReference>
<keyword evidence="1" id="KW-0812">Transmembrane</keyword>
<dbReference type="PANTHER" id="PTHR31284:SF22">
    <property type="entry name" value="ACID PHOSPHATASE"/>
    <property type="match status" value="1"/>
</dbReference>
<proteinExistence type="predicted"/>
<gene>
    <name evidence="2" type="ORF">SLEP1_g5839</name>
</gene>
<sequence length="273" mass="31496">MTSFAATIFIGALVTFGVLLFTLLITLAVMLQSCQSRSKGIVEIQKSSNHLSHCKIFELHAELNSLEAYELPPVCRSLAIEYIREGQYARDLNFTMWMIESYFNSLMPPLHGGPDVVLMDIDDIFSPDPHINRLMNRFDQYGCNGCIEDAKQMKHLLTLQLYIRLRSRGWPLILLSRKPERVRNSTAEHLISAGYSSWFSLIMRSDDEMQMVTNEYFSRRRAVLQKEGLNIIGVISSRMDFFTGLNLGKHVFKLPNPIYYKLEDQIETWKLSE</sequence>
<evidence type="ECO:0000256" key="1">
    <source>
        <dbReference type="SAM" id="Phobius"/>
    </source>
</evidence>
<dbReference type="Gene3D" id="3.40.50.1000">
    <property type="entry name" value="HAD superfamily/HAD-like"/>
    <property type="match status" value="1"/>
</dbReference>